<dbReference type="Proteomes" id="UP000013996">
    <property type="component" value="Unassembled WGS sequence"/>
</dbReference>
<evidence type="ECO:0000313" key="2">
    <source>
        <dbReference type="Proteomes" id="UP000013996"/>
    </source>
</evidence>
<dbReference type="EMBL" id="AOGX02000044">
    <property type="protein sequence ID" value="EOQ87130.1"/>
    <property type="molecule type" value="Genomic_DNA"/>
</dbReference>
<proteinExistence type="predicted"/>
<dbReference type="STRING" id="1249483.LEP1GSC202_2542"/>
<accession>A0A5E8H8Z3</accession>
<organism evidence="1 2">
    <name type="scientific">Leptospira yanagawae serovar Saopaulo str. Sao Paulo = ATCC 700523</name>
    <dbReference type="NCBI Taxonomy" id="1249483"/>
    <lineage>
        <taxon>Bacteria</taxon>
        <taxon>Pseudomonadati</taxon>
        <taxon>Spirochaetota</taxon>
        <taxon>Spirochaetia</taxon>
        <taxon>Leptospirales</taxon>
        <taxon>Leptospiraceae</taxon>
        <taxon>Leptospira</taxon>
    </lineage>
</organism>
<gene>
    <name evidence="1" type="ORF">LEP1GSC202_2542</name>
</gene>
<dbReference type="RefSeq" id="WP_015679103.1">
    <property type="nucleotide sequence ID" value="NZ_AOGX02000044.1"/>
</dbReference>
<protein>
    <submittedName>
        <fullName evidence="1">Uncharacterized protein</fullName>
    </submittedName>
</protein>
<sequence>MQTNVSLSQLIAYDSLIPLRNRIKMRVAVAFILHSEEFYTISK</sequence>
<reference evidence="1 2" key="1">
    <citation type="submission" date="2013-04" db="EMBL/GenBank/DDBJ databases">
        <authorList>
            <person name="Harkins D.M."/>
            <person name="Durkin A.S."/>
            <person name="Brinkac L.M."/>
            <person name="Haft D.H."/>
            <person name="Selengut J.D."/>
            <person name="Sanka R."/>
            <person name="DePew J."/>
            <person name="Purushe J."/>
            <person name="Hartskeerl R.A."/>
            <person name="Ahmed A."/>
            <person name="van der Linden H."/>
            <person name="Goris M.G.A."/>
            <person name="Vinetz J.M."/>
            <person name="Sutton G.G."/>
            <person name="Nierman W.C."/>
            <person name="Fouts D.E."/>
        </authorList>
    </citation>
    <scope>NUCLEOTIDE SEQUENCE [LARGE SCALE GENOMIC DNA]</scope>
    <source>
        <strain evidence="1 2">Sao Paulo</strain>
    </source>
</reference>
<dbReference type="AlphaFoldDB" id="A0A5E8H8Z3"/>
<evidence type="ECO:0000313" key="1">
    <source>
        <dbReference type="EMBL" id="EOQ87130.1"/>
    </source>
</evidence>
<comment type="caution">
    <text evidence="1">The sequence shown here is derived from an EMBL/GenBank/DDBJ whole genome shotgun (WGS) entry which is preliminary data.</text>
</comment>
<name>A0A5E8H8Z3_9LEPT</name>